<name>A0A1B6C137_9HEMI</name>
<proteinExistence type="predicted"/>
<reference evidence="2" key="1">
    <citation type="submission" date="2015-12" db="EMBL/GenBank/DDBJ databases">
        <title>De novo transcriptome assembly of four potential Pierce s Disease insect vectors from Arizona vineyards.</title>
        <authorList>
            <person name="Tassone E.E."/>
        </authorList>
    </citation>
    <scope>NUCLEOTIDE SEQUENCE</scope>
</reference>
<protein>
    <submittedName>
        <fullName evidence="2">Uncharacterized protein</fullName>
    </submittedName>
</protein>
<dbReference type="AlphaFoldDB" id="A0A1B6C137"/>
<accession>A0A1B6C137</accession>
<keyword evidence="1" id="KW-0175">Coiled coil</keyword>
<organism evidence="2">
    <name type="scientific">Clastoptera arizonana</name>
    <name type="common">Arizona spittle bug</name>
    <dbReference type="NCBI Taxonomy" id="38151"/>
    <lineage>
        <taxon>Eukaryota</taxon>
        <taxon>Metazoa</taxon>
        <taxon>Ecdysozoa</taxon>
        <taxon>Arthropoda</taxon>
        <taxon>Hexapoda</taxon>
        <taxon>Insecta</taxon>
        <taxon>Pterygota</taxon>
        <taxon>Neoptera</taxon>
        <taxon>Paraneoptera</taxon>
        <taxon>Hemiptera</taxon>
        <taxon>Auchenorrhyncha</taxon>
        <taxon>Cercopoidea</taxon>
        <taxon>Clastopteridae</taxon>
        <taxon>Clastoptera</taxon>
    </lineage>
</organism>
<evidence type="ECO:0000313" key="2">
    <source>
        <dbReference type="EMBL" id="JAS07216.1"/>
    </source>
</evidence>
<sequence length="606" mass="68435">AIEQAFQTYSEVLDFVGSLNAKERENYRRQRVSISTLVREALAKINSNVQLNFDNFVSFEIRVQAVQDQLFARLDDFNVEKLNETCGPVFASRKEYSKCIDEECAKFRDYINEIGKELVETQKEVGTLFEDSKKSITDTVKAEEKKALETAKKEAEILFSENNVTIDTVTQMALSDLKTFNITPYINNINDINNKAVELNKRSNSMNSTGNNMLNLATNVLNLHSYAASQMCPSVSIRNEIQLGQRLIEQSKQDAFPLFPKLGDYIEDQQQLAARLNASLQEEIAKLSAANIEKKCGDKKGSLYDYFACVKVTVNDFGKYFDDATKAGRSSALDALYGLQDKTKELNDWRDNVVAEEVADLRRTIGPIPETIYSGPCNATKENAVAFAKLTIKNRWNRLNKSIIDSDQKTQAAAKEVLSKDYAGKVNAEAKIETNLKFIQDAIKAVSQKNSSYVTPKVQNEPGRVYEAALKKYNDYVKSIKENATNGIKECENSRAQADALYKLRTTDSVIEKTCYDETAAQKITQFVVCNNNVSYNFEVDLLKLQAKCDDYRKQFDKINPDGGQSVLNKESNKIADDVLQYIAQYALNMYDDNKIPAPPELEKYR</sequence>
<feature type="non-terminal residue" evidence="2">
    <location>
        <position position="606"/>
    </location>
</feature>
<dbReference type="EMBL" id="GEDC01030082">
    <property type="protein sequence ID" value="JAS07216.1"/>
    <property type="molecule type" value="Transcribed_RNA"/>
</dbReference>
<feature type="coiled-coil region" evidence="1">
    <location>
        <begin position="266"/>
        <end position="293"/>
    </location>
</feature>
<feature type="non-terminal residue" evidence="2">
    <location>
        <position position="1"/>
    </location>
</feature>
<gene>
    <name evidence="2" type="ORF">g.45441</name>
</gene>
<evidence type="ECO:0000256" key="1">
    <source>
        <dbReference type="SAM" id="Coils"/>
    </source>
</evidence>